<comment type="caution">
    <text evidence="2">The sequence shown here is derived from an EMBL/GenBank/DDBJ whole genome shotgun (WGS) entry which is preliminary data.</text>
</comment>
<gene>
    <name evidence="2" type="ORF">RN001_013675</name>
</gene>
<dbReference type="Gene3D" id="1.10.238.20">
    <property type="entry name" value="Pheromone/general odorant binding protein domain"/>
    <property type="match status" value="1"/>
</dbReference>
<dbReference type="GO" id="GO:0005549">
    <property type="term" value="F:odorant binding"/>
    <property type="evidence" value="ECO:0007669"/>
    <property type="project" value="InterPro"/>
</dbReference>
<dbReference type="Pfam" id="PF01395">
    <property type="entry name" value="PBP_GOBP"/>
    <property type="match status" value="1"/>
</dbReference>
<name>A0AAN7NWK7_9COLE</name>
<evidence type="ECO:0000256" key="1">
    <source>
        <dbReference type="SAM" id="SignalP"/>
    </source>
</evidence>
<protein>
    <submittedName>
        <fullName evidence="2">Uncharacterized protein</fullName>
    </submittedName>
</protein>
<organism evidence="2 3">
    <name type="scientific">Aquatica leii</name>
    <dbReference type="NCBI Taxonomy" id="1421715"/>
    <lineage>
        <taxon>Eukaryota</taxon>
        <taxon>Metazoa</taxon>
        <taxon>Ecdysozoa</taxon>
        <taxon>Arthropoda</taxon>
        <taxon>Hexapoda</taxon>
        <taxon>Insecta</taxon>
        <taxon>Pterygota</taxon>
        <taxon>Neoptera</taxon>
        <taxon>Endopterygota</taxon>
        <taxon>Coleoptera</taxon>
        <taxon>Polyphaga</taxon>
        <taxon>Elateriformia</taxon>
        <taxon>Elateroidea</taxon>
        <taxon>Lampyridae</taxon>
        <taxon>Luciolinae</taxon>
        <taxon>Aquatica</taxon>
    </lineage>
</organism>
<keyword evidence="1" id="KW-0732">Signal</keyword>
<proteinExistence type="predicted"/>
<dbReference type="Proteomes" id="UP001353858">
    <property type="component" value="Unassembled WGS sequence"/>
</dbReference>
<dbReference type="SUPFAM" id="SSF47565">
    <property type="entry name" value="Insect pheromone/odorant-binding proteins"/>
    <property type="match status" value="1"/>
</dbReference>
<reference evidence="3" key="1">
    <citation type="submission" date="2023-01" db="EMBL/GenBank/DDBJ databases">
        <title>Key to firefly adult light organ development and bioluminescence: homeobox transcription factors regulate luciferase expression and transportation to peroxisome.</title>
        <authorList>
            <person name="Fu X."/>
        </authorList>
    </citation>
    <scope>NUCLEOTIDE SEQUENCE [LARGE SCALE GENOMIC DNA]</scope>
</reference>
<feature type="chain" id="PRO_5042880327" evidence="1">
    <location>
        <begin position="17"/>
        <end position="244"/>
    </location>
</feature>
<evidence type="ECO:0000313" key="2">
    <source>
        <dbReference type="EMBL" id="KAK4874315.1"/>
    </source>
</evidence>
<feature type="signal peptide" evidence="1">
    <location>
        <begin position="1"/>
        <end position="16"/>
    </location>
</feature>
<accession>A0AAN7NWK7</accession>
<dbReference type="EMBL" id="JARPUR010000006">
    <property type="protein sequence ID" value="KAK4874315.1"/>
    <property type="molecule type" value="Genomic_DNA"/>
</dbReference>
<evidence type="ECO:0000313" key="3">
    <source>
        <dbReference type="Proteomes" id="UP001353858"/>
    </source>
</evidence>
<dbReference type="InterPro" id="IPR036728">
    <property type="entry name" value="PBP_GOBP_sf"/>
</dbReference>
<dbReference type="AlphaFoldDB" id="A0AAN7NWK7"/>
<keyword evidence="3" id="KW-1185">Reference proteome</keyword>
<dbReference type="CDD" id="cd23992">
    <property type="entry name" value="PBP_GOBP"/>
    <property type="match status" value="1"/>
</dbReference>
<dbReference type="InterPro" id="IPR006170">
    <property type="entry name" value="PBP/GOBP"/>
</dbReference>
<sequence>MLKLILCVTLLLGVQASRYDIPDEWYTEEDFTCMYRTGFTKRGISDGFNINTLFLTHSDEYETFLECWQKEMKLMTQDGDIIVDEWKRFFTDTLFPFLNNFDPRRFELAETVVERQPTCFSLPDEYYTIEHYMCMALTGVSKNVIDNTFKLSGVEIEADENFGKFMECWQKEMHMMSQQGAILPTGWIEWITDTFLNYFDKEIDANRVIKSKEIVETCKYVTAANSIERAMKTWNCILPKLSTI</sequence>